<feature type="compositionally biased region" description="Polar residues" evidence="1">
    <location>
        <begin position="11"/>
        <end position="20"/>
    </location>
</feature>
<dbReference type="InParanoid" id="A0A0C3DYS7"/>
<evidence type="ECO:0000313" key="2">
    <source>
        <dbReference type="EMBL" id="KIM61026.1"/>
    </source>
</evidence>
<reference evidence="2 3" key="1">
    <citation type="submission" date="2014-04" db="EMBL/GenBank/DDBJ databases">
        <authorList>
            <consortium name="DOE Joint Genome Institute"/>
            <person name="Kuo A."/>
            <person name="Kohler A."/>
            <person name="Nagy L.G."/>
            <person name="Floudas D."/>
            <person name="Copeland A."/>
            <person name="Barry K.W."/>
            <person name="Cichocki N."/>
            <person name="Veneault-Fourrey C."/>
            <person name="LaButti K."/>
            <person name="Lindquist E.A."/>
            <person name="Lipzen A."/>
            <person name="Lundell T."/>
            <person name="Morin E."/>
            <person name="Murat C."/>
            <person name="Sun H."/>
            <person name="Tunlid A."/>
            <person name="Henrissat B."/>
            <person name="Grigoriev I.V."/>
            <person name="Hibbett D.S."/>
            <person name="Martin F."/>
            <person name="Nordberg H.P."/>
            <person name="Cantor M.N."/>
            <person name="Hua S.X."/>
        </authorList>
    </citation>
    <scope>NUCLEOTIDE SEQUENCE [LARGE SCALE GENOMIC DNA]</scope>
    <source>
        <strain evidence="2 3">Foug A</strain>
    </source>
</reference>
<dbReference type="EMBL" id="KN822056">
    <property type="protein sequence ID" value="KIM61026.1"/>
    <property type="molecule type" value="Genomic_DNA"/>
</dbReference>
<gene>
    <name evidence="2" type="ORF">SCLCIDRAFT_920599</name>
</gene>
<dbReference type="AlphaFoldDB" id="A0A0C3DYS7"/>
<evidence type="ECO:0000256" key="1">
    <source>
        <dbReference type="SAM" id="MobiDB-lite"/>
    </source>
</evidence>
<keyword evidence="3" id="KW-1185">Reference proteome</keyword>
<accession>A0A0C3DYS7</accession>
<organism evidence="2 3">
    <name type="scientific">Scleroderma citrinum Foug A</name>
    <dbReference type="NCBI Taxonomy" id="1036808"/>
    <lineage>
        <taxon>Eukaryota</taxon>
        <taxon>Fungi</taxon>
        <taxon>Dikarya</taxon>
        <taxon>Basidiomycota</taxon>
        <taxon>Agaricomycotina</taxon>
        <taxon>Agaricomycetes</taxon>
        <taxon>Agaricomycetidae</taxon>
        <taxon>Boletales</taxon>
        <taxon>Sclerodermatineae</taxon>
        <taxon>Sclerodermataceae</taxon>
        <taxon>Scleroderma</taxon>
    </lineage>
</organism>
<feature type="region of interest" description="Disordered" evidence="1">
    <location>
        <begin position="1"/>
        <end position="32"/>
    </location>
</feature>
<reference evidence="3" key="2">
    <citation type="submission" date="2015-01" db="EMBL/GenBank/DDBJ databases">
        <title>Evolutionary Origins and Diversification of the Mycorrhizal Mutualists.</title>
        <authorList>
            <consortium name="DOE Joint Genome Institute"/>
            <consortium name="Mycorrhizal Genomics Consortium"/>
            <person name="Kohler A."/>
            <person name="Kuo A."/>
            <person name="Nagy L.G."/>
            <person name="Floudas D."/>
            <person name="Copeland A."/>
            <person name="Barry K.W."/>
            <person name="Cichocki N."/>
            <person name="Veneault-Fourrey C."/>
            <person name="LaButti K."/>
            <person name="Lindquist E.A."/>
            <person name="Lipzen A."/>
            <person name="Lundell T."/>
            <person name="Morin E."/>
            <person name="Murat C."/>
            <person name="Riley R."/>
            <person name="Ohm R."/>
            <person name="Sun H."/>
            <person name="Tunlid A."/>
            <person name="Henrissat B."/>
            <person name="Grigoriev I.V."/>
            <person name="Hibbett D.S."/>
            <person name="Martin F."/>
        </authorList>
    </citation>
    <scope>NUCLEOTIDE SEQUENCE [LARGE SCALE GENOMIC DNA]</scope>
    <source>
        <strain evidence="3">Foug A</strain>
    </source>
</reference>
<dbReference type="HOGENOM" id="CLU_1897456_0_0_1"/>
<protein>
    <submittedName>
        <fullName evidence="2">Uncharacterized protein</fullName>
    </submittedName>
</protein>
<sequence length="134" mass="15183">MRRLPEEKWGSTRQLRNSEPVSPLPSQLHHRSPIRMLSRISGPSQSTAHGPASTWTAKIRGNFRKAISISRNRQQFSEAAQLCFARSSMLLSIVRTHPTPPAESPHALDLFSQLFAYHFARNLQAIVKIHLIHT</sequence>
<proteinExistence type="predicted"/>
<feature type="compositionally biased region" description="Basic and acidic residues" evidence="1">
    <location>
        <begin position="1"/>
        <end position="10"/>
    </location>
</feature>
<evidence type="ECO:0000313" key="3">
    <source>
        <dbReference type="Proteomes" id="UP000053989"/>
    </source>
</evidence>
<name>A0A0C3DYS7_9AGAM</name>
<dbReference type="Proteomes" id="UP000053989">
    <property type="component" value="Unassembled WGS sequence"/>
</dbReference>